<dbReference type="Pfam" id="PF12902">
    <property type="entry name" value="Ferritin-like"/>
    <property type="match status" value="1"/>
</dbReference>
<dbReference type="InterPro" id="IPR009078">
    <property type="entry name" value="Ferritin-like_SF"/>
</dbReference>
<dbReference type="Gene3D" id="1.20.1260.10">
    <property type="match status" value="1"/>
</dbReference>
<dbReference type="PANTHER" id="PTHR34400:SF4">
    <property type="entry name" value="MEMBRANE PROTEIN"/>
    <property type="match status" value="1"/>
</dbReference>
<gene>
    <name evidence="2" type="ORF">EA58_13630</name>
</gene>
<feature type="domain" description="Iminophenyl-pyruvate dimer synthase" evidence="1">
    <location>
        <begin position="25"/>
        <end position="234"/>
    </location>
</feature>
<organism evidence="2 3">
    <name type="scientific">Photobacterium galatheae</name>
    <dbReference type="NCBI Taxonomy" id="1654360"/>
    <lineage>
        <taxon>Bacteria</taxon>
        <taxon>Pseudomonadati</taxon>
        <taxon>Pseudomonadota</taxon>
        <taxon>Gammaproteobacteria</taxon>
        <taxon>Vibrionales</taxon>
        <taxon>Vibrionaceae</taxon>
        <taxon>Photobacterium</taxon>
    </lineage>
</organism>
<dbReference type="EMBL" id="JMIB01000026">
    <property type="protein sequence ID" value="KDM91184.1"/>
    <property type="molecule type" value="Genomic_DNA"/>
</dbReference>
<dbReference type="STRING" id="1654360.EA58_13630"/>
<accession>A0A066RLI6</accession>
<sequence length="349" mass="38664">MLKLKKEVVEKIRRITNVVELHYYLQNAIELEHATIPVYLTGLFSLKQAQNVEAGNLVRSVVIEEMLHMSIACNVLNAIGGKPQINKPGFVPTFPGPLPMGVGEDRGLVATLAPLTKEQVKTVFMAIEEPQNPIDIPVEKFMLAADPSYTTIGEFYQAIIDKITQLGNGIFTGDQSRQLVDTKWFPSDELWAVTDVDSACSALQLIVDQGEGSSKSPVDDEGELAHYYRFAEIYYGKRLVRDKASPVGWSFSGAPVPLNPDDVYNLKQNAKAEDYPAGSVARRYADQTNYTYSSLLNSLHHTFNGEPQQLDHAMGLMYELRLSVQKMVTIDLGNGVHAAPPFQYVATNV</sequence>
<dbReference type="Proteomes" id="UP000027192">
    <property type="component" value="Unassembled WGS sequence"/>
</dbReference>
<dbReference type="InterPro" id="IPR012347">
    <property type="entry name" value="Ferritin-like"/>
</dbReference>
<dbReference type="InterPro" id="IPR026820">
    <property type="entry name" value="VioB/RebD_dom"/>
</dbReference>
<dbReference type="PANTHER" id="PTHR34400">
    <property type="match status" value="1"/>
</dbReference>
<proteinExistence type="predicted"/>
<evidence type="ECO:0000313" key="3">
    <source>
        <dbReference type="Proteomes" id="UP000027192"/>
    </source>
</evidence>
<comment type="caution">
    <text evidence="2">The sequence shown here is derived from an EMBL/GenBank/DDBJ whole genome shotgun (WGS) entry which is preliminary data.</text>
</comment>
<dbReference type="RefSeq" id="WP_051642082.1">
    <property type="nucleotide sequence ID" value="NZ_JAGSGC010000009.1"/>
</dbReference>
<protein>
    <recommendedName>
        <fullName evidence="1">Iminophenyl-pyruvate dimer synthase domain-containing protein</fullName>
    </recommendedName>
</protein>
<evidence type="ECO:0000259" key="1">
    <source>
        <dbReference type="Pfam" id="PF12902"/>
    </source>
</evidence>
<reference evidence="2 3" key="1">
    <citation type="submission" date="2014-04" db="EMBL/GenBank/DDBJ databases">
        <title>Draft genome sequence of Photobacterium halotolerans S2753: a solonamide, ngercheumicin and holomycin producer.</title>
        <authorList>
            <person name="Machado H.R."/>
            <person name="Gram L."/>
        </authorList>
    </citation>
    <scope>NUCLEOTIDE SEQUENCE [LARGE SCALE GENOMIC DNA]</scope>
    <source>
        <strain evidence="2 3">S2753</strain>
    </source>
</reference>
<dbReference type="OrthoDB" id="9795032at2"/>
<evidence type="ECO:0000313" key="2">
    <source>
        <dbReference type="EMBL" id="KDM91184.1"/>
    </source>
</evidence>
<name>A0A066RLI6_9GAMM</name>
<dbReference type="SUPFAM" id="SSF47240">
    <property type="entry name" value="Ferritin-like"/>
    <property type="match status" value="1"/>
</dbReference>
<keyword evidence="3" id="KW-1185">Reference proteome</keyword>
<dbReference type="AlphaFoldDB" id="A0A066RLI6"/>